<evidence type="ECO:0000256" key="8">
    <source>
        <dbReference type="ARBA" id="ARBA00023065"/>
    </source>
</evidence>
<dbReference type="HOGENOM" id="CLU_017408_0_0_1"/>
<evidence type="ECO:0000256" key="9">
    <source>
        <dbReference type="ARBA" id="ARBA00023136"/>
    </source>
</evidence>
<dbReference type="GO" id="GO:0000293">
    <property type="term" value="F:ferric-chelate reductase activity"/>
    <property type="evidence" value="ECO:0007669"/>
    <property type="project" value="UniProtKB-ARBA"/>
</dbReference>
<dbReference type="InterPro" id="IPR013130">
    <property type="entry name" value="Fe3_Rdtase_TM_dom"/>
</dbReference>
<proteinExistence type="inferred from homology"/>
<dbReference type="InterPro" id="IPR017927">
    <property type="entry name" value="FAD-bd_FR_type"/>
</dbReference>
<evidence type="ECO:0000259" key="11">
    <source>
        <dbReference type="PROSITE" id="PS51384"/>
    </source>
</evidence>
<dbReference type="eggNOG" id="KOG0039">
    <property type="taxonomic scope" value="Eukaryota"/>
</dbReference>
<keyword evidence="13" id="KW-1185">Reference proteome</keyword>
<keyword evidence="3" id="KW-0813">Transport</keyword>
<keyword evidence="4 10" id="KW-0812">Transmembrane</keyword>
<evidence type="ECO:0000256" key="2">
    <source>
        <dbReference type="ARBA" id="ARBA00006278"/>
    </source>
</evidence>
<feature type="domain" description="FAD-binding FR-type" evidence="11">
    <location>
        <begin position="252"/>
        <end position="404"/>
    </location>
</feature>
<dbReference type="InterPro" id="IPR013112">
    <property type="entry name" value="FAD-bd_8"/>
</dbReference>
<dbReference type="GO" id="GO:0006826">
    <property type="term" value="P:iron ion transport"/>
    <property type="evidence" value="ECO:0007669"/>
    <property type="project" value="TreeGrafter"/>
</dbReference>
<dbReference type="KEGG" id="mlr:MELLADRAFT_93237"/>
<dbReference type="Pfam" id="PF08030">
    <property type="entry name" value="NAD_binding_6"/>
    <property type="match status" value="1"/>
</dbReference>
<dbReference type="SUPFAM" id="SSF52343">
    <property type="entry name" value="Ferredoxin reductase-like, C-terminal NADP-linked domain"/>
    <property type="match status" value="1"/>
</dbReference>
<organism evidence="13">
    <name type="scientific">Melampsora larici-populina (strain 98AG31 / pathotype 3-4-7)</name>
    <name type="common">Poplar leaf rust fungus</name>
    <dbReference type="NCBI Taxonomy" id="747676"/>
    <lineage>
        <taxon>Eukaryota</taxon>
        <taxon>Fungi</taxon>
        <taxon>Dikarya</taxon>
        <taxon>Basidiomycota</taxon>
        <taxon>Pucciniomycotina</taxon>
        <taxon>Pucciniomycetes</taxon>
        <taxon>Pucciniales</taxon>
        <taxon>Melampsoraceae</taxon>
        <taxon>Melampsora</taxon>
    </lineage>
</organism>
<sequence>MASASGPPPRIPNFELNERIGAFFAYLGLVGLGAAVLFRLPSFVKHVRGTGKYGYTFLAAQQNGSVASGVARVSQGETGTVMKNSWIKSTWWNVQRALMTRIPLTSGLSVGKLLLMMRFGFLAVSQLPITFALSMKNSPLGYLIGEGYEKLNFLHRFTADFLCTWWLDVSGRLMFLFALVHGALLMKIQVERTGTIHLGHAPPSWGFAALVTMLVMGFTGWRVIRERFYQLFLVIHVIGYIVILVTIWKHVPATHPYVYVSIAFLGVDHVLKALKTRYTDASLSIMPGGLTRIEVHGINEGWHAGNTIWGGFFEVTLLTNVCNLFAIQHPFTIVNAPNRSSLPLLGQDLVLVAKAAGDFTRNMHKMADKPNELLSEKSKTSETFMNYKRFRVTVEGPYGVSFDDPTKYGTVFLCAGGIGITYCIGILEDIVGKIFRGAPISTQKIELVWAFRDSRLLEGFEPALAEIVNVAVAHPQISINIRLFRTGGDRNLNDYTSLPAKFEAGARPDFKNLLDEVAAHPTSLAICVCGPISFVDSVSAAAISMNTGELSDIALHTERFGW</sequence>
<dbReference type="Pfam" id="PF01794">
    <property type="entry name" value="Ferric_reduct"/>
    <property type="match status" value="1"/>
</dbReference>
<dbReference type="RefSeq" id="XP_007416250.1">
    <property type="nucleotide sequence ID" value="XM_007416188.1"/>
</dbReference>
<dbReference type="GO" id="GO:0006879">
    <property type="term" value="P:intracellular iron ion homeostasis"/>
    <property type="evidence" value="ECO:0007669"/>
    <property type="project" value="TreeGrafter"/>
</dbReference>
<dbReference type="InterPro" id="IPR051410">
    <property type="entry name" value="Ferric/Cupric_Reductase"/>
</dbReference>
<keyword evidence="7" id="KW-0560">Oxidoreductase</keyword>
<dbReference type="PANTHER" id="PTHR32361:SF28">
    <property type="entry name" value="FRP1P"/>
    <property type="match status" value="1"/>
</dbReference>
<evidence type="ECO:0000256" key="7">
    <source>
        <dbReference type="ARBA" id="ARBA00023002"/>
    </source>
</evidence>
<dbReference type="Proteomes" id="UP000001072">
    <property type="component" value="Unassembled WGS sequence"/>
</dbReference>
<evidence type="ECO:0000256" key="3">
    <source>
        <dbReference type="ARBA" id="ARBA00022448"/>
    </source>
</evidence>
<feature type="transmembrane region" description="Helical" evidence="10">
    <location>
        <begin position="231"/>
        <end position="251"/>
    </location>
</feature>
<dbReference type="Gene3D" id="3.40.50.80">
    <property type="entry name" value="Nucleotide-binding domain of ferredoxin-NADP reductase (FNR) module"/>
    <property type="match status" value="1"/>
</dbReference>
<dbReference type="GO" id="GO:0005886">
    <property type="term" value="C:plasma membrane"/>
    <property type="evidence" value="ECO:0007669"/>
    <property type="project" value="TreeGrafter"/>
</dbReference>
<dbReference type="InParanoid" id="F4S4F7"/>
<dbReference type="EMBL" id="GL883147">
    <property type="protein sequence ID" value="EGG00404.1"/>
    <property type="molecule type" value="Genomic_DNA"/>
</dbReference>
<dbReference type="SFLD" id="SFLDG01168">
    <property type="entry name" value="Ferric_reductase_subgroup_(FRE"/>
    <property type="match status" value="1"/>
</dbReference>
<gene>
    <name evidence="12" type="ORF">MELLADRAFT_93237</name>
</gene>
<evidence type="ECO:0000256" key="4">
    <source>
        <dbReference type="ARBA" id="ARBA00022692"/>
    </source>
</evidence>
<dbReference type="FunCoup" id="F4S4F7">
    <property type="interactions" value="169"/>
</dbReference>
<feature type="transmembrane region" description="Helical" evidence="10">
    <location>
        <begin position="20"/>
        <end position="38"/>
    </location>
</feature>
<keyword evidence="8" id="KW-0406">Ion transport</keyword>
<dbReference type="Pfam" id="PF08022">
    <property type="entry name" value="FAD_binding_8"/>
    <property type="match status" value="1"/>
</dbReference>
<evidence type="ECO:0000256" key="6">
    <source>
        <dbReference type="ARBA" id="ARBA00022989"/>
    </source>
</evidence>
<dbReference type="GeneID" id="18936512"/>
<evidence type="ECO:0000256" key="1">
    <source>
        <dbReference type="ARBA" id="ARBA00004141"/>
    </source>
</evidence>
<dbReference type="SFLD" id="SFLDS00052">
    <property type="entry name" value="Ferric_Reductase_Domain"/>
    <property type="match status" value="1"/>
</dbReference>
<comment type="similarity">
    <text evidence="2">Belongs to the ferric reductase (FRE) family.</text>
</comment>
<evidence type="ECO:0000313" key="13">
    <source>
        <dbReference type="Proteomes" id="UP000001072"/>
    </source>
</evidence>
<keyword evidence="9 10" id="KW-0472">Membrane</keyword>
<dbReference type="VEuPathDB" id="FungiDB:MELLADRAFT_93237"/>
<evidence type="ECO:0000256" key="10">
    <source>
        <dbReference type="SAM" id="Phobius"/>
    </source>
</evidence>
<dbReference type="PANTHER" id="PTHR32361">
    <property type="entry name" value="FERRIC/CUPRIC REDUCTASE TRANSMEMBRANE COMPONENT"/>
    <property type="match status" value="1"/>
</dbReference>
<dbReference type="AlphaFoldDB" id="F4S4F7"/>
<evidence type="ECO:0000313" key="12">
    <source>
        <dbReference type="EMBL" id="EGG00404.1"/>
    </source>
</evidence>
<accession>F4S4F7</accession>
<dbReference type="InterPro" id="IPR039261">
    <property type="entry name" value="FNR_nucleotide-bd"/>
</dbReference>
<feature type="transmembrane region" description="Helical" evidence="10">
    <location>
        <begin position="205"/>
        <end position="224"/>
    </location>
</feature>
<dbReference type="PROSITE" id="PS51384">
    <property type="entry name" value="FAD_FR"/>
    <property type="match status" value="1"/>
</dbReference>
<dbReference type="OrthoDB" id="3944240at2759"/>
<reference evidence="13" key="1">
    <citation type="journal article" date="2011" name="Proc. Natl. Acad. Sci. U.S.A.">
        <title>Obligate biotrophy features unraveled by the genomic analysis of rust fungi.</title>
        <authorList>
            <person name="Duplessis S."/>
            <person name="Cuomo C.A."/>
            <person name="Lin Y.-C."/>
            <person name="Aerts A."/>
            <person name="Tisserant E."/>
            <person name="Veneault-Fourrey C."/>
            <person name="Joly D.L."/>
            <person name="Hacquard S."/>
            <person name="Amselem J."/>
            <person name="Cantarel B.L."/>
            <person name="Chiu R."/>
            <person name="Coutinho P.M."/>
            <person name="Feau N."/>
            <person name="Field M."/>
            <person name="Frey P."/>
            <person name="Gelhaye E."/>
            <person name="Goldberg J."/>
            <person name="Grabherr M.G."/>
            <person name="Kodira C.D."/>
            <person name="Kohler A."/>
            <person name="Kuees U."/>
            <person name="Lindquist E.A."/>
            <person name="Lucas S.M."/>
            <person name="Mago R."/>
            <person name="Mauceli E."/>
            <person name="Morin E."/>
            <person name="Murat C."/>
            <person name="Pangilinan J.L."/>
            <person name="Park R."/>
            <person name="Pearson M."/>
            <person name="Quesneville H."/>
            <person name="Rouhier N."/>
            <person name="Sakthikumar S."/>
            <person name="Salamov A.A."/>
            <person name="Schmutz J."/>
            <person name="Selles B."/>
            <person name="Shapiro H."/>
            <person name="Tanguay P."/>
            <person name="Tuskan G.A."/>
            <person name="Henrissat B."/>
            <person name="Van de Peer Y."/>
            <person name="Rouze P."/>
            <person name="Ellis J.G."/>
            <person name="Dodds P.N."/>
            <person name="Schein J.E."/>
            <person name="Zhong S."/>
            <person name="Hamelin R.C."/>
            <person name="Grigoriev I.V."/>
            <person name="Szabo L.J."/>
            <person name="Martin F."/>
        </authorList>
    </citation>
    <scope>NUCLEOTIDE SEQUENCE [LARGE SCALE GENOMIC DNA]</scope>
    <source>
        <strain evidence="13">98AG31 / pathotype 3-4-7</strain>
    </source>
</reference>
<protein>
    <recommendedName>
        <fullName evidence="11">FAD-binding FR-type domain-containing protein</fullName>
    </recommendedName>
</protein>
<keyword evidence="5" id="KW-0249">Electron transport</keyword>
<comment type="subcellular location">
    <subcellularLocation>
        <location evidence="1">Membrane</location>
        <topology evidence="1">Multi-pass membrane protein</topology>
    </subcellularLocation>
</comment>
<dbReference type="InterPro" id="IPR013121">
    <property type="entry name" value="Fe_red_NAD-bd_6"/>
</dbReference>
<keyword evidence="6 10" id="KW-1133">Transmembrane helix</keyword>
<evidence type="ECO:0000256" key="5">
    <source>
        <dbReference type="ARBA" id="ARBA00022982"/>
    </source>
</evidence>
<name>F4S4F7_MELLP</name>
<dbReference type="CDD" id="cd06186">
    <property type="entry name" value="NOX_Duox_like_FAD_NADP"/>
    <property type="match status" value="1"/>
</dbReference>
<dbReference type="GO" id="GO:0015677">
    <property type="term" value="P:copper ion import"/>
    <property type="evidence" value="ECO:0007669"/>
    <property type="project" value="TreeGrafter"/>
</dbReference>
<feature type="transmembrane region" description="Helical" evidence="10">
    <location>
        <begin position="165"/>
        <end position="185"/>
    </location>
</feature>